<dbReference type="CDD" id="cd07262">
    <property type="entry name" value="VOC_like"/>
    <property type="match status" value="1"/>
</dbReference>
<reference evidence="1 2" key="1">
    <citation type="submission" date="2017-08" db="EMBL/GenBank/DDBJ databases">
        <title>Whole Genome Sequence of Sphingobium hydrophobicum C1: Insights into Adaption to the Electronic-waste Contaminated Sediment.</title>
        <authorList>
            <person name="Song D."/>
            <person name="Chen X."/>
            <person name="Xu M."/>
        </authorList>
    </citation>
    <scope>NUCLEOTIDE SEQUENCE [LARGE SCALE GENOMIC DNA]</scope>
    <source>
        <strain evidence="1 2">C1</strain>
    </source>
</reference>
<organism evidence="1 2">
    <name type="scientific">Sphingobium xenophagum</name>
    <dbReference type="NCBI Taxonomy" id="121428"/>
    <lineage>
        <taxon>Bacteria</taxon>
        <taxon>Pseudomonadati</taxon>
        <taxon>Pseudomonadota</taxon>
        <taxon>Alphaproteobacteria</taxon>
        <taxon>Sphingomonadales</taxon>
        <taxon>Sphingomonadaceae</taxon>
        <taxon>Sphingobium</taxon>
    </lineage>
</organism>
<dbReference type="EMBL" id="CP022746">
    <property type="protein sequence ID" value="ASY45995.1"/>
    <property type="molecule type" value="Genomic_DNA"/>
</dbReference>
<dbReference type="SUPFAM" id="SSF54593">
    <property type="entry name" value="Glyoxalase/Bleomycin resistance protein/Dihydroxybiphenyl dioxygenase"/>
    <property type="match status" value="1"/>
</dbReference>
<accession>A0A249MXQ5</accession>
<gene>
    <name evidence="1" type="ORF">CJD35_15795</name>
</gene>
<dbReference type="Gene3D" id="3.10.180.10">
    <property type="entry name" value="2,3-Dihydroxybiphenyl 1,2-Dioxygenase, domain 1"/>
    <property type="match status" value="1"/>
</dbReference>
<dbReference type="PANTHER" id="PTHR35006">
    <property type="entry name" value="GLYOXALASE FAMILY PROTEIN (AFU_ORTHOLOGUE AFUA_5G14830)"/>
    <property type="match status" value="1"/>
</dbReference>
<protein>
    <submittedName>
        <fullName evidence="1">VOC family protein</fullName>
    </submittedName>
</protein>
<name>A0A249MXQ5_SPHXE</name>
<dbReference type="RefSeq" id="WP_017183037.1">
    <property type="nucleotide sequence ID" value="NZ_CP022746.1"/>
</dbReference>
<dbReference type="AlphaFoldDB" id="A0A249MXQ5"/>
<sequence>MGIFTHVCLGSNDLERSAHFYDAVLAPLGIVNLGPFLDQGVGYGRRLPELLILRPLHGRATCSNGATLGLKAPDRRAVDDFHRAGLASGGKDAGQPGPRGAVPHAYGAYLLDPDGNKICAYCFDPS</sequence>
<evidence type="ECO:0000313" key="1">
    <source>
        <dbReference type="EMBL" id="ASY45995.1"/>
    </source>
</evidence>
<evidence type="ECO:0000313" key="2">
    <source>
        <dbReference type="Proteomes" id="UP000217141"/>
    </source>
</evidence>
<proteinExistence type="predicted"/>
<dbReference type="KEGG" id="shyd:CJD35_15795"/>
<dbReference type="PANTHER" id="PTHR35006:SF1">
    <property type="entry name" value="BLL2941 PROTEIN"/>
    <property type="match status" value="1"/>
</dbReference>
<dbReference type="InterPro" id="IPR029068">
    <property type="entry name" value="Glyas_Bleomycin-R_OHBP_Dase"/>
</dbReference>
<dbReference type="Proteomes" id="UP000217141">
    <property type="component" value="Chromosome II"/>
</dbReference>